<keyword evidence="2" id="KW-1185">Reference proteome</keyword>
<protein>
    <submittedName>
        <fullName evidence="1">Uncharacterized protein</fullName>
    </submittedName>
</protein>
<organism evidence="1 2">
    <name type="scientific">Hypothenemus hampei</name>
    <name type="common">Coffee berry borer</name>
    <dbReference type="NCBI Taxonomy" id="57062"/>
    <lineage>
        <taxon>Eukaryota</taxon>
        <taxon>Metazoa</taxon>
        <taxon>Ecdysozoa</taxon>
        <taxon>Arthropoda</taxon>
        <taxon>Hexapoda</taxon>
        <taxon>Insecta</taxon>
        <taxon>Pterygota</taxon>
        <taxon>Neoptera</taxon>
        <taxon>Endopterygota</taxon>
        <taxon>Coleoptera</taxon>
        <taxon>Polyphaga</taxon>
        <taxon>Cucujiformia</taxon>
        <taxon>Curculionidae</taxon>
        <taxon>Scolytinae</taxon>
        <taxon>Hypothenemus</taxon>
    </lineage>
</organism>
<name>A0ABD1EL66_HYPHA</name>
<proteinExistence type="predicted"/>
<gene>
    <name evidence="1" type="ORF">ABEB36_008205</name>
</gene>
<dbReference type="AlphaFoldDB" id="A0ABD1EL66"/>
<evidence type="ECO:0000313" key="2">
    <source>
        <dbReference type="Proteomes" id="UP001566132"/>
    </source>
</evidence>
<evidence type="ECO:0000313" key="1">
    <source>
        <dbReference type="EMBL" id="KAL1497208.1"/>
    </source>
</evidence>
<sequence>MKIVVETRDDVDDDDNDIDFGCKFYLNSHGSRRSHQLYVAVEAISKEDKNNNNNDSKSLLITGFCKCKFLDDYNYSDIGRIHPTQQLSKMPCSLAQNDHVTAFNQ</sequence>
<dbReference type="EMBL" id="JBDJPC010000006">
    <property type="protein sequence ID" value="KAL1497208.1"/>
    <property type="molecule type" value="Genomic_DNA"/>
</dbReference>
<accession>A0ABD1EL66</accession>
<reference evidence="1 2" key="1">
    <citation type="submission" date="2024-05" db="EMBL/GenBank/DDBJ databases">
        <title>Genetic variation in Jamaican populations of the coffee berry borer (Hypothenemus hampei).</title>
        <authorList>
            <person name="Errbii M."/>
            <person name="Myrie A."/>
        </authorList>
    </citation>
    <scope>NUCLEOTIDE SEQUENCE [LARGE SCALE GENOMIC DNA]</scope>
    <source>
        <strain evidence="1">JA-Hopewell-2020-01-JO</strain>
        <tissue evidence="1">Whole body</tissue>
    </source>
</reference>
<dbReference type="Proteomes" id="UP001566132">
    <property type="component" value="Unassembled WGS sequence"/>
</dbReference>
<comment type="caution">
    <text evidence="1">The sequence shown here is derived from an EMBL/GenBank/DDBJ whole genome shotgun (WGS) entry which is preliminary data.</text>
</comment>